<dbReference type="Proteomes" id="UP001327560">
    <property type="component" value="Chromosome 4"/>
</dbReference>
<dbReference type="AlphaFoldDB" id="A0AAQ3K865"/>
<dbReference type="PRINTS" id="PR00367">
    <property type="entry name" value="ETHRSPELEMNT"/>
</dbReference>
<evidence type="ECO:0000256" key="8">
    <source>
        <dbReference type="SAM" id="MobiDB-lite"/>
    </source>
</evidence>
<keyword evidence="11" id="KW-1185">Reference proteome</keyword>
<reference evidence="10 11" key="1">
    <citation type="submission" date="2023-10" db="EMBL/GenBank/DDBJ databases">
        <title>Chromosome-scale genome assembly provides insights into flower coloration mechanisms of Canna indica.</title>
        <authorList>
            <person name="Li C."/>
        </authorList>
    </citation>
    <scope>NUCLEOTIDE SEQUENCE [LARGE SCALE GENOMIC DNA]</scope>
    <source>
        <tissue evidence="10">Flower</tissue>
    </source>
</reference>
<evidence type="ECO:0000256" key="7">
    <source>
        <dbReference type="ARBA" id="ARBA00024343"/>
    </source>
</evidence>
<dbReference type="PROSITE" id="PS51032">
    <property type="entry name" value="AP2_ERF"/>
    <property type="match status" value="1"/>
</dbReference>
<proteinExistence type="inferred from homology"/>
<dbReference type="Pfam" id="PF00847">
    <property type="entry name" value="AP2"/>
    <property type="match status" value="1"/>
</dbReference>
<dbReference type="InterPro" id="IPR001471">
    <property type="entry name" value="AP2/ERF_dom"/>
</dbReference>
<dbReference type="EMBL" id="CP136893">
    <property type="protein sequence ID" value="WOL03903.1"/>
    <property type="molecule type" value="Genomic_DNA"/>
</dbReference>
<keyword evidence="3" id="KW-0238">DNA-binding</keyword>
<evidence type="ECO:0000313" key="11">
    <source>
        <dbReference type="Proteomes" id="UP001327560"/>
    </source>
</evidence>
<dbReference type="SUPFAM" id="SSF54171">
    <property type="entry name" value="DNA-binding domain"/>
    <property type="match status" value="1"/>
</dbReference>
<keyword evidence="5" id="KW-0804">Transcription</keyword>
<sequence length="188" mass="20982">MNSNFTGGVRSPAPENAVTGGNQREEQQQQSQAARRFKGVRLRNWGSWVAEVRFPNSRERLWLGSYPTAEQAARAFDAAVYCLRGPGVEFNFPEQLPEIPDAGGLSRKEIRDVARQFAQLGGEERREEGSGERTGMSETEGMNVIAAAEWSTSVGVSTEFEHDEEDEAAWAAVYSCDDIYRISPLWNF</sequence>
<evidence type="ECO:0000256" key="1">
    <source>
        <dbReference type="ARBA" id="ARBA00004123"/>
    </source>
</evidence>
<evidence type="ECO:0000256" key="6">
    <source>
        <dbReference type="ARBA" id="ARBA00023242"/>
    </source>
</evidence>
<evidence type="ECO:0000313" key="10">
    <source>
        <dbReference type="EMBL" id="WOL03903.1"/>
    </source>
</evidence>
<comment type="subcellular location">
    <subcellularLocation>
        <location evidence="1">Nucleus</location>
    </subcellularLocation>
</comment>
<keyword evidence="2" id="KW-0805">Transcription regulation</keyword>
<dbReference type="PANTHER" id="PTHR31985">
    <property type="entry name" value="ETHYLENE-RESPONSIVE TRANSCRIPTION FACTOR ERF042-RELATED"/>
    <property type="match status" value="1"/>
</dbReference>
<comment type="similarity">
    <text evidence="7">Belongs to the AP2/ERF transcription factor family. ERF subfamily.</text>
</comment>
<keyword evidence="4" id="KW-0010">Activator</keyword>
<gene>
    <name evidence="10" type="ORF">Cni_G12623</name>
</gene>
<dbReference type="CDD" id="cd00018">
    <property type="entry name" value="AP2"/>
    <property type="match status" value="1"/>
</dbReference>
<evidence type="ECO:0000259" key="9">
    <source>
        <dbReference type="PROSITE" id="PS51032"/>
    </source>
</evidence>
<dbReference type="InterPro" id="IPR016177">
    <property type="entry name" value="DNA-bd_dom_sf"/>
</dbReference>
<dbReference type="GO" id="GO:0003700">
    <property type="term" value="F:DNA-binding transcription factor activity"/>
    <property type="evidence" value="ECO:0007669"/>
    <property type="project" value="InterPro"/>
</dbReference>
<dbReference type="GO" id="GO:0003677">
    <property type="term" value="F:DNA binding"/>
    <property type="evidence" value="ECO:0007669"/>
    <property type="project" value="UniProtKB-KW"/>
</dbReference>
<dbReference type="PANTHER" id="PTHR31985:SF111">
    <property type="entry name" value="ETHYLENE-RESPONSIVE TRANSCRIPTION FACTOR ERF021"/>
    <property type="match status" value="1"/>
</dbReference>
<dbReference type="GO" id="GO:0005634">
    <property type="term" value="C:nucleus"/>
    <property type="evidence" value="ECO:0007669"/>
    <property type="project" value="UniProtKB-SubCell"/>
</dbReference>
<evidence type="ECO:0000256" key="5">
    <source>
        <dbReference type="ARBA" id="ARBA00023163"/>
    </source>
</evidence>
<evidence type="ECO:0000256" key="4">
    <source>
        <dbReference type="ARBA" id="ARBA00023159"/>
    </source>
</evidence>
<accession>A0AAQ3K865</accession>
<dbReference type="InterPro" id="IPR036955">
    <property type="entry name" value="AP2/ERF_dom_sf"/>
</dbReference>
<evidence type="ECO:0000256" key="2">
    <source>
        <dbReference type="ARBA" id="ARBA00023015"/>
    </source>
</evidence>
<name>A0AAQ3K865_9LILI</name>
<organism evidence="10 11">
    <name type="scientific">Canna indica</name>
    <name type="common">Indian-shot</name>
    <dbReference type="NCBI Taxonomy" id="4628"/>
    <lineage>
        <taxon>Eukaryota</taxon>
        <taxon>Viridiplantae</taxon>
        <taxon>Streptophyta</taxon>
        <taxon>Embryophyta</taxon>
        <taxon>Tracheophyta</taxon>
        <taxon>Spermatophyta</taxon>
        <taxon>Magnoliopsida</taxon>
        <taxon>Liliopsida</taxon>
        <taxon>Zingiberales</taxon>
        <taxon>Cannaceae</taxon>
        <taxon>Canna</taxon>
    </lineage>
</organism>
<feature type="domain" description="AP2/ERF" evidence="9">
    <location>
        <begin position="36"/>
        <end position="93"/>
    </location>
</feature>
<dbReference type="Gene3D" id="3.30.730.10">
    <property type="entry name" value="AP2/ERF domain"/>
    <property type="match status" value="1"/>
</dbReference>
<evidence type="ECO:0000256" key="3">
    <source>
        <dbReference type="ARBA" id="ARBA00023125"/>
    </source>
</evidence>
<dbReference type="InterPro" id="IPR051032">
    <property type="entry name" value="AP2/ERF_TF_ERF_subfamily"/>
</dbReference>
<feature type="region of interest" description="Disordered" evidence="8">
    <location>
        <begin position="1"/>
        <end position="36"/>
    </location>
</feature>
<keyword evidence="6" id="KW-0539">Nucleus</keyword>
<protein>
    <submittedName>
        <fullName evidence="10">Ethylene-responsive transcription factor</fullName>
    </submittedName>
</protein>
<dbReference type="SMART" id="SM00380">
    <property type="entry name" value="AP2"/>
    <property type="match status" value="1"/>
</dbReference>